<evidence type="ECO:0000256" key="4">
    <source>
        <dbReference type="ARBA" id="ARBA00022989"/>
    </source>
</evidence>
<name>A0A1Q6DW99_METT1</name>
<proteinExistence type="predicted"/>
<comment type="caution">
    <text evidence="8">The sequence shown here is derived from an EMBL/GenBank/DDBJ whole genome shotgun (WGS) entry which is preliminary data.</text>
</comment>
<dbReference type="GO" id="GO:0020037">
    <property type="term" value="F:heme binding"/>
    <property type="evidence" value="ECO:0007669"/>
    <property type="project" value="TreeGrafter"/>
</dbReference>
<keyword evidence="2" id="KW-1003">Cell membrane</keyword>
<feature type="transmembrane region" description="Helical" evidence="6">
    <location>
        <begin position="167"/>
        <end position="185"/>
    </location>
</feature>
<reference evidence="8" key="1">
    <citation type="submission" date="2016-12" db="EMBL/GenBank/DDBJ databases">
        <title>Discovery of methanogenic haloarchaea.</title>
        <authorList>
            <person name="Sorokin D.Y."/>
            <person name="Makarova K.S."/>
            <person name="Abbas B."/>
            <person name="Ferrer M."/>
            <person name="Golyshin P.N."/>
        </authorList>
    </citation>
    <scope>NUCLEOTIDE SEQUENCE [LARGE SCALE GENOMIC DNA]</scope>
    <source>
        <strain evidence="8">HMET1</strain>
    </source>
</reference>
<keyword evidence="3 6" id="KW-0812">Transmembrane</keyword>
<keyword evidence="4 6" id="KW-1133">Transmembrane helix</keyword>
<comment type="subcellular location">
    <subcellularLocation>
        <location evidence="1">Cell membrane</location>
        <topology evidence="1">Multi-pass membrane protein</topology>
    </subcellularLocation>
</comment>
<evidence type="ECO:0000313" key="9">
    <source>
        <dbReference type="Proteomes" id="UP000185744"/>
    </source>
</evidence>
<dbReference type="Pfam" id="PF01292">
    <property type="entry name" value="Ni_hydr_CYTB"/>
    <property type="match status" value="1"/>
</dbReference>
<dbReference type="GO" id="GO:0022904">
    <property type="term" value="P:respiratory electron transport chain"/>
    <property type="evidence" value="ECO:0007669"/>
    <property type="project" value="InterPro"/>
</dbReference>
<keyword evidence="5 6" id="KW-0472">Membrane</keyword>
<evidence type="ECO:0000256" key="5">
    <source>
        <dbReference type="ARBA" id="ARBA00023136"/>
    </source>
</evidence>
<dbReference type="AlphaFoldDB" id="A0A1Q6DW99"/>
<dbReference type="GO" id="GO:0009055">
    <property type="term" value="F:electron transfer activity"/>
    <property type="evidence" value="ECO:0007669"/>
    <property type="project" value="InterPro"/>
</dbReference>
<dbReference type="InParanoid" id="A0A1Q6DW99"/>
<feature type="transmembrane region" description="Helical" evidence="6">
    <location>
        <begin position="127"/>
        <end position="147"/>
    </location>
</feature>
<dbReference type="PANTHER" id="PTHR30485">
    <property type="entry name" value="NI/FE-HYDROGENASE 1 B-TYPE CYTOCHROME SUBUNIT"/>
    <property type="match status" value="1"/>
</dbReference>
<evidence type="ECO:0000256" key="1">
    <source>
        <dbReference type="ARBA" id="ARBA00004651"/>
    </source>
</evidence>
<dbReference type="PANTHER" id="PTHR30485:SF1">
    <property type="entry name" value="CYTOCHROME YDHU-RELATED"/>
    <property type="match status" value="1"/>
</dbReference>
<organism evidence="8 9">
    <name type="scientific">Methanohalarchaeum thermophilum</name>
    <dbReference type="NCBI Taxonomy" id="1903181"/>
    <lineage>
        <taxon>Archaea</taxon>
        <taxon>Methanobacteriati</taxon>
        <taxon>Methanobacteriota</taxon>
        <taxon>Methanonatronarchaeia</taxon>
        <taxon>Methanonatronarchaeales</taxon>
        <taxon>Methanonatronarchaeaceae</taxon>
        <taxon>Candidatus Methanohalarchaeum</taxon>
    </lineage>
</organism>
<dbReference type="Gene3D" id="1.20.950.20">
    <property type="entry name" value="Transmembrane di-heme cytochromes, Chain C"/>
    <property type="match status" value="1"/>
</dbReference>
<evidence type="ECO:0000256" key="3">
    <source>
        <dbReference type="ARBA" id="ARBA00022692"/>
    </source>
</evidence>
<evidence type="ECO:0000313" key="8">
    <source>
        <dbReference type="EMBL" id="OKY78639.1"/>
    </source>
</evidence>
<sequence length="213" mass="24431">MSIEETIKRFSPQQISVHFLYGTSVLILYITGLPIFFSEELSWIPTLLGGYEVTMILHRLAAIGMITSVSYYFVFSLVYAISIDSKVFTNILITKKDIKNSIEDIKNIFKGKSEEVSEEKYSYRQKLDVWIIAAEAVIFILTGLMLWKPTFFIGTFFKKEAMLSIRYIHGAFAILSLAGLLFHYMETHLSPSEYPLDKTIFTGKESTKELEET</sequence>
<dbReference type="GO" id="GO:0005886">
    <property type="term" value="C:plasma membrane"/>
    <property type="evidence" value="ECO:0007669"/>
    <property type="project" value="UniProtKB-SubCell"/>
</dbReference>
<keyword evidence="9" id="KW-1185">Reference proteome</keyword>
<feature type="domain" description="Cytochrome b561 bacterial/Ni-hydrogenase" evidence="7">
    <location>
        <begin position="9"/>
        <end position="183"/>
    </location>
</feature>
<dbReference type="SUPFAM" id="SSF81342">
    <property type="entry name" value="Transmembrane di-heme cytochromes"/>
    <property type="match status" value="1"/>
</dbReference>
<feature type="transmembrane region" description="Helical" evidence="6">
    <location>
        <begin position="18"/>
        <end position="37"/>
    </location>
</feature>
<dbReference type="InterPro" id="IPR016174">
    <property type="entry name" value="Di-haem_cyt_TM"/>
</dbReference>
<evidence type="ECO:0000256" key="6">
    <source>
        <dbReference type="SAM" id="Phobius"/>
    </source>
</evidence>
<dbReference type="Proteomes" id="UP000185744">
    <property type="component" value="Unassembled WGS sequence"/>
</dbReference>
<gene>
    <name evidence="8" type="ORF">BTN85_1136</name>
</gene>
<evidence type="ECO:0000259" key="7">
    <source>
        <dbReference type="Pfam" id="PF01292"/>
    </source>
</evidence>
<feature type="transmembrane region" description="Helical" evidence="6">
    <location>
        <begin position="57"/>
        <end position="81"/>
    </location>
</feature>
<accession>A0A1Q6DW99</accession>
<dbReference type="STRING" id="1903181.BTN85_1136"/>
<dbReference type="EMBL" id="MSDW01000001">
    <property type="protein sequence ID" value="OKY78639.1"/>
    <property type="molecule type" value="Genomic_DNA"/>
</dbReference>
<evidence type="ECO:0000256" key="2">
    <source>
        <dbReference type="ARBA" id="ARBA00022475"/>
    </source>
</evidence>
<dbReference type="InterPro" id="IPR011577">
    <property type="entry name" value="Cyt_b561_bac/Ni-Hgenase"/>
</dbReference>
<protein>
    <submittedName>
        <fullName evidence="8">Formate dehydrogenase cytochrome b556 subunit</fullName>
    </submittedName>
</protein>
<dbReference type="InterPro" id="IPR051542">
    <property type="entry name" value="Hydrogenase_cytochrome"/>
</dbReference>